<evidence type="ECO:0000259" key="1">
    <source>
        <dbReference type="PROSITE" id="PS50878"/>
    </source>
</evidence>
<dbReference type="AlphaFoldDB" id="A0A0C2JIB7"/>
<comment type="caution">
    <text evidence="2">The sequence shown here is derived from an EMBL/GenBank/DDBJ whole genome shotgun (WGS) entry which is preliminary data.</text>
</comment>
<feature type="domain" description="Reverse transcriptase" evidence="1">
    <location>
        <begin position="107"/>
        <end position="270"/>
    </location>
</feature>
<dbReference type="PROSITE" id="PS50878">
    <property type="entry name" value="RT_POL"/>
    <property type="match status" value="1"/>
</dbReference>
<dbReference type="OrthoDB" id="5985458at2759"/>
<dbReference type="InterPro" id="IPR000477">
    <property type="entry name" value="RT_dom"/>
</dbReference>
<gene>
    <name evidence="2" type="ORF">RF11_13528</name>
</gene>
<dbReference type="OMA" id="KVERTRC"/>
<evidence type="ECO:0000313" key="3">
    <source>
        <dbReference type="Proteomes" id="UP000031668"/>
    </source>
</evidence>
<dbReference type="PANTHER" id="PTHR37984:SF13">
    <property type="entry name" value="RIBONUCLEASE H"/>
    <property type="match status" value="1"/>
</dbReference>
<dbReference type="Pfam" id="PF00078">
    <property type="entry name" value="RVT_1"/>
    <property type="match status" value="1"/>
</dbReference>
<sequence>MTYRRKTYMNLPLYVLEENRTPIMVRDWMDMIKPQWRDQICEITNSKFYLDELLKKWKHMNEVNEGLKNHEAKIYLKPQATPICQRARQLSSYKRELVEKALKQLLDENIIGQVEYSEWATPIVPVSKANGQVRICVDYSTTVNPQIFMPHFTLPRIEDIFADLNGQVMYSIIDLASAYHQMPLSEESRKITTITTHIGLFQFTRLPFGLASAPLVWQKAVDQILSKVERTRCYLYDLIVIGKTKEDHLQNLDKCFSALQKAGVEINLRK</sequence>
<dbReference type="Gene3D" id="3.30.70.270">
    <property type="match status" value="1"/>
</dbReference>
<proteinExistence type="predicted"/>
<dbReference type="EMBL" id="JWZT01002606">
    <property type="protein sequence ID" value="KII69063.1"/>
    <property type="molecule type" value="Genomic_DNA"/>
</dbReference>
<dbReference type="InterPro" id="IPR043128">
    <property type="entry name" value="Rev_trsase/Diguanyl_cyclase"/>
</dbReference>
<dbReference type="Proteomes" id="UP000031668">
    <property type="component" value="Unassembled WGS sequence"/>
</dbReference>
<dbReference type="SUPFAM" id="SSF56672">
    <property type="entry name" value="DNA/RNA polymerases"/>
    <property type="match status" value="1"/>
</dbReference>
<dbReference type="CDD" id="cd01647">
    <property type="entry name" value="RT_LTR"/>
    <property type="match status" value="1"/>
</dbReference>
<evidence type="ECO:0000313" key="2">
    <source>
        <dbReference type="EMBL" id="KII69063.1"/>
    </source>
</evidence>
<dbReference type="InterPro" id="IPR050951">
    <property type="entry name" value="Retrovirus_Pol_polyprotein"/>
</dbReference>
<reference evidence="2 3" key="1">
    <citation type="journal article" date="2014" name="Genome Biol. Evol.">
        <title>The genome of the myxosporean Thelohanellus kitauei shows adaptations to nutrient acquisition within its fish host.</title>
        <authorList>
            <person name="Yang Y."/>
            <person name="Xiong J."/>
            <person name="Zhou Z."/>
            <person name="Huo F."/>
            <person name="Miao W."/>
            <person name="Ran C."/>
            <person name="Liu Y."/>
            <person name="Zhang J."/>
            <person name="Feng J."/>
            <person name="Wang M."/>
            <person name="Wang M."/>
            <person name="Wang L."/>
            <person name="Yao B."/>
        </authorList>
    </citation>
    <scope>NUCLEOTIDE SEQUENCE [LARGE SCALE GENOMIC DNA]</scope>
    <source>
        <strain evidence="2">Wuqing</strain>
    </source>
</reference>
<name>A0A0C2JIB7_THEKT</name>
<accession>A0A0C2JIB7</accession>
<keyword evidence="3" id="KW-1185">Reference proteome</keyword>
<dbReference type="InterPro" id="IPR043502">
    <property type="entry name" value="DNA/RNA_pol_sf"/>
</dbReference>
<organism evidence="2 3">
    <name type="scientific">Thelohanellus kitauei</name>
    <name type="common">Myxosporean</name>
    <dbReference type="NCBI Taxonomy" id="669202"/>
    <lineage>
        <taxon>Eukaryota</taxon>
        <taxon>Metazoa</taxon>
        <taxon>Cnidaria</taxon>
        <taxon>Myxozoa</taxon>
        <taxon>Myxosporea</taxon>
        <taxon>Bivalvulida</taxon>
        <taxon>Platysporina</taxon>
        <taxon>Myxobolidae</taxon>
        <taxon>Thelohanellus</taxon>
    </lineage>
</organism>
<dbReference type="Gene3D" id="3.10.10.10">
    <property type="entry name" value="HIV Type 1 Reverse Transcriptase, subunit A, domain 1"/>
    <property type="match status" value="1"/>
</dbReference>
<dbReference type="PANTHER" id="PTHR37984">
    <property type="entry name" value="PROTEIN CBG26694"/>
    <property type="match status" value="1"/>
</dbReference>
<protein>
    <submittedName>
        <fullName evidence="2">Retrovirus-related Pol polyprotein</fullName>
    </submittedName>
</protein>